<proteinExistence type="predicted"/>
<accession>A0ABN8IBK1</accession>
<dbReference type="Proteomes" id="UP000837857">
    <property type="component" value="Chromosome 20"/>
</dbReference>
<evidence type="ECO:0000313" key="2">
    <source>
        <dbReference type="EMBL" id="CAH2052331.1"/>
    </source>
</evidence>
<protein>
    <submittedName>
        <fullName evidence="2">Uncharacterized protein</fullName>
    </submittedName>
</protein>
<name>A0ABN8IBK1_9NEOP</name>
<reference evidence="2" key="1">
    <citation type="submission" date="2022-03" db="EMBL/GenBank/DDBJ databases">
        <authorList>
            <person name="Martin H S."/>
        </authorList>
    </citation>
    <scope>NUCLEOTIDE SEQUENCE</scope>
</reference>
<sequence>MRVAPAVGTKAADKGAHNSSAICTNWRRFARFADGPPTPRQRQFSRAAAAINIQIGAICRRSTNRRGAGGNLSVEGPTTERKRETVTLVA</sequence>
<feature type="compositionally biased region" description="Basic and acidic residues" evidence="1">
    <location>
        <begin position="78"/>
        <end position="90"/>
    </location>
</feature>
<feature type="non-terminal residue" evidence="2">
    <location>
        <position position="90"/>
    </location>
</feature>
<dbReference type="EMBL" id="OW152832">
    <property type="protein sequence ID" value="CAH2052331.1"/>
    <property type="molecule type" value="Genomic_DNA"/>
</dbReference>
<feature type="region of interest" description="Disordered" evidence="1">
    <location>
        <begin position="63"/>
        <end position="90"/>
    </location>
</feature>
<organism evidence="2 3">
    <name type="scientific">Iphiclides podalirius</name>
    <name type="common">scarce swallowtail</name>
    <dbReference type="NCBI Taxonomy" id="110791"/>
    <lineage>
        <taxon>Eukaryota</taxon>
        <taxon>Metazoa</taxon>
        <taxon>Ecdysozoa</taxon>
        <taxon>Arthropoda</taxon>
        <taxon>Hexapoda</taxon>
        <taxon>Insecta</taxon>
        <taxon>Pterygota</taxon>
        <taxon>Neoptera</taxon>
        <taxon>Endopterygota</taxon>
        <taxon>Lepidoptera</taxon>
        <taxon>Glossata</taxon>
        <taxon>Ditrysia</taxon>
        <taxon>Papilionoidea</taxon>
        <taxon>Papilionidae</taxon>
        <taxon>Papilioninae</taxon>
        <taxon>Iphiclides</taxon>
    </lineage>
</organism>
<evidence type="ECO:0000313" key="3">
    <source>
        <dbReference type="Proteomes" id="UP000837857"/>
    </source>
</evidence>
<evidence type="ECO:0000256" key="1">
    <source>
        <dbReference type="SAM" id="MobiDB-lite"/>
    </source>
</evidence>
<gene>
    <name evidence="2" type="ORF">IPOD504_LOCUS8176</name>
</gene>
<keyword evidence="3" id="KW-1185">Reference proteome</keyword>